<name>A0A7X0PJC1_9BURK</name>
<accession>A0A7X0PJC1</accession>
<keyword evidence="3" id="KW-1185">Reference proteome</keyword>
<keyword evidence="1" id="KW-0732">Signal</keyword>
<evidence type="ECO:0008006" key="4">
    <source>
        <dbReference type="Google" id="ProtNLM"/>
    </source>
</evidence>
<evidence type="ECO:0000313" key="3">
    <source>
        <dbReference type="Proteomes" id="UP000575083"/>
    </source>
</evidence>
<evidence type="ECO:0000313" key="2">
    <source>
        <dbReference type="EMBL" id="MBB6563015.1"/>
    </source>
</evidence>
<sequence>MSFIAPKAPPPHSFPWPAVRRIAAAALAGCATLATASGKPGSLPLSDTPFPAAQATIAWVGTGLAHVFANGQWQRAPAHDYDFSVTQRRYAQHWESVKVQHRRHGAYDGSAGARDQVHYFRVDYPASTGTGSISARLSSSMGDGTGQIDGALREGALEMAARGVSMFAPFNHYRITQQYRYEEGLLTEQVELFKRSGNSSDTPFMKFEERATLLAPQRMAGAPHAH</sequence>
<dbReference type="Proteomes" id="UP000575083">
    <property type="component" value="Unassembled WGS sequence"/>
</dbReference>
<evidence type="ECO:0000256" key="1">
    <source>
        <dbReference type="SAM" id="SignalP"/>
    </source>
</evidence>
<feature type="chain" id="PRO_5030653123" description="DUF3108 domain-containing protein" evidence="1">
    <location>
        <begin position="37"/>
        <end position="226"/>
    </location>
</feature>
<reference evidence="2 3" key="1">
    <citation type="submission" date="2020-08" db="EMBL/GenBank/DDBJ databases">
        <title>Functional genomics of gut bacteria from endangered species of beetles.</title>
        <authorList>
            <person name="Carlos-Shanley C."/>
        </authorList>
    </citation>
    <scope>NUCLEOTIDE SEQUENCE [LARGE SCALE GENOMIC DNA]</scope>
    <source>
        <strain evidence="2 3">S00198</strain>
    </source>
</reference>
<protein>
    <recommendedName>
        <fullName evidence="4">DUF3108 domain-containing protein</fullName>
    </recommendedName>
</protein>
<feature type="signal peptide" evidence="1">
    <location>
        <begin position="1"/>
        <end position="36"/>
    </location>
</feature>
<dbReference type="EMBL" id="JACHLK010000016">
    <property type="protein sequence ID" value="MBB6563015.1"/>
    <property type="molecule type" value="Genomic_DNA"/>
</dbReference>
<gene>
    <name evidence="2" type="ORF">HNP48_005732</name>
</gene>
<proteinExistence type="predicted"/>
<organism evidence="2 3">
    <name type="scientific">Acidovorax soli</name>
    <dbReference type="NCBI Taxonomy" id="592050"/>
    <lineage>
        <taxon>Bacteria</taxon>
        <taxon>Pseudomonadati</taxon>
        <taxon>Pseudomonadota</taxon>
        <taxon>Betaproteobacteria</taxon>
        <taxon>Burkholderiales</taxon>
        <taxon>Comamonadaceae</taxon>
        <taxon>Acidovorax</taxon>
    </lineage>
</organism>
<dbReference type="AlphaFoldDB" id="A0A7X0PJC1"/>
<dbReference type="RefSeq" id="WP_184863588.1">
    <property type="nucleotide sequence ID" value="NZ_JACHLK010000016.1"/>
</dbReference>
<comment type="caution">
    <text evidence="2">The sequence shown here is derived from an EMBL/GenBank/DDBJ whole genome shotgun (WGS) entry which is preliminary data.</text>
</comment>